<keyword evidence="4" id="KW-1185">Reference proteome</keyword>
<dbReference type="Gene3D" id="3.30.70.1060">
    <property type="entry name" value="Dimeric alpha+beta barrel"/>
    <property type="match status" value="1"/>
</dbReference>
<reference evidence="4" key="1">
    <citation type="submission" date="2016-06" db="EMBL/GenBank/DDBJ databases">
        <authorList>
            <person name="Varghese N."/>
            <person name="Submissions Spin"/>
        </authorList>
    </citation>
    <scope>NUCLEOTIDE SEQUENCE [LARGE SCALE GENOMIC DNA]</scope>
    <source>
        <strain evidence="4">DSM 44830</strain>
    </source>
</reference>
<feature type="domain" description="YCII-related" evidence="2">
    <location>
        <begin position="17"/>
        <end position="114"/>
    </location>
</feature>
<gene>
    <name evidence="3" type="ORF">GA0070564_11383</name>
</gene>
<evidence type="ECO:0000256" key="1">
    <source>
        <dbReference type="ARBA" id="ARBA00007689"/>
    </source>
</evidence>
<dbReference type="RefSeq" id="WP_091615770.1">
    <property type="nucleotide sequence ID" value="NZ_FMCX01000013.1"/>
</dbReference>
<evidence type="ECO:0000313" key="3">
    <source>
        <dbReference type="EMBL" id="SCF46459.1"/>
    </source>
</evidence>
<proteinExistence type="inferred from homology"/>
<dbReference type="SUPFAM" id="SSF54909">
    <property type="entry name" value="Dimeric alpha+beta barrel"/>
    <property type="match status" value="1"/>
</dbReference>
<dbReference type="Pfam" id="PF03795">
    <property type="entry name" value="YCII"/>
    <property type="match status" value="1"/>
</dbReference>
<dbReference type="Proteomes" id="UP000199504">
    <property type="component" value="Unassembled WGS sequence"/>
</dbReference>
<dbReference type="InterPro" id="IPR011008">
    <property type="entry name" value="Dimeric_a/b-barrel"/>
</dbReference>
<protein>
    <submittedName>
        <fullName evidence="3">Uncharacterized conserved protein</fullName>
    </submittedName>
</protein>
<evidence type="ECO:0000313" key="4">
    <source>
        <dbReference type="Proteomes" id="UP000199504"/>
    </source>
</evidence>
<dbReference type="PANTHER" id="PTHR35174:SF3">
    <property type="entry name" value="BLL7171 PROTEIN"/>
    <property type="match status" value="1"/>
</dbReference>
<sequence length="114" mass="12147">MPMYAALIYSADVDWTRPEYAEEMKEYNEFGAAAAAVIRGGNALYQTSTATTVRVSGGKGGDILTTDGPYAETKEALTGFYLLECADLDEAVKVAATIPAAWAGAVEVRPVIEF</sequence>
<accession>A0A1C5AMM3</accession>
<name>A0A1C5AMM3_9ACTN</name>
<dbReference type="PANTHER" id="PTHR35174">
    <property type="entry name" value="BLL7171 PROTEIN-RELATED"/>
    <property type="match status" value="1"/>
</dbReference>
<dbReference type="EMBL" id="FMCX01000013">
    <property type="protein sequence ID" value="SCF46459.1"/>
    <property type="molecule type" value="Genomic_DNA"/>
</dbReference>
<evidence type="ECO:0000259" key="2">
    <source>
        <dbReference type="Pfam" id="PF03795"/>
    </source>
</evidence>
<dbReference type="InterPro" id="IPR005545">
    <property type="entry name" value="YCII"/>
</dbReference>
<comment type="similarity">
    <text evidence="1">Belongs to the YciI family.</text>
</comment>
<dbReference type="OrthoDB" id="668782at2"/>
<organism evidence="3 4">
    <name type="scientific">Micromonospora mirobrigensis</name>
    <dbReference type="NCBI Taxonomy" id="262898"/>
    <lineage>
        <taxon>Bacteria</taxon>
        <taxon>Bacillati</taxon>
        <taxon>Actinomycetota</taxon>
        <taxon>Actinomycetes</taxon>
        <taxon>Micromonosporales</taxon>
        <taxon>Micromonosporaceae</taxon>
        <taxon>Micromonospora</taxon>
    </lineage>
</organism>
<dbReference type="STRING" id="262898.GA0070564_11383"/>
<dbReference type="AlphaFoldDB" id="A0A1C5AMM3"/>